<evidence type="ECO:0000256" key="6">
    <source>
        <dbReference type="ARBA" id="ARBA00022777"/>
    </source>
</evidence>
<dbReference type="GO" id="GO:0005886">
    <property type="term" value="C:plasma membrane"/>
    <property type="evidence" value="ECO:0007669"/>
    <property type="project" value="UniProtKB-SubCell"/>
</dbReference>
<dbReference type="SUPFAM" id="SSF47384">
    <property type="entry name" value="Homodimeric domain of signal transducing histidine kinase"/>
    <property type="match status" value="1"/>
</dbReference>
<dbReference type="PROSITE" id="PS50112">
    <property type="entry name" value="PAS"/>
    <property type="match status" value="2"/>
</dbReference>
<dbReference type="InterPro" id="IPR005467">
    <property type="entry name" value="His_kinase_dom"/>
</dbReference>
<dbReference type="PANTHER" id="PTHR43547">
    <property type="entry name" value="TWO-COMPONENT HISTIDINE KINASE"/>
    <property type="match status" value="1"/>
</dbReference>
<evidence type="ECO:0000259" key="14">
    <source>
        <dbReference type="PROSITE" id="PS50113"/>
    </source>
</evidence>
<dbReference type="SUPFAM" id="SSF55785">
    <property type="entry name" value="PYP-like sensor domain (PAS domain)"/>
    <property type="match status" value="3"/>
</dbReference>
<name>A0A9X1YEZ0_9BURK</name>
<keyword evidence="7" id="KW-0902">Two-component regulatory system</keyword>
<dbReference type="SMART" id="SM00448">
    <property type="entry name" value="REC"/>
    <property type="match status" value="1"/>
</dbReference>
<dbReference type="Gene3D" id="3.30.450.20">
    <property type="entry name" value="PAS domain"/>
    <property type="match status" value="3"/>
</dbReference>
<dbReference type="InterPro" id="IPR011006">
    <property type="entry name" value="CheY-like_superfamily"/>
</dbReference>
<dbReference type="InterPro" id="IPR004358">
    <property type="entry name" value="Sig_transdc_His_kin-like_C"/>
</dbReference>
<dbReference type="EMBL" id="JAJLJH010000001">
    <property type="protein sequence ID" value="MCK9685094.1"/>
    <property type="molecule type" value="Genomic_DNA"/>
</dbReference>
<dbReference type="EC" id="2.7.13.3" evidence="3"/>
<dbReference type="InterPro" id="IPR003594">
    <property type="entry name" value="HATPase_dom"/>
</dbReference>
<dbReference type="SUPFAM" id="SSF55874">
    <property type="entry name" value="ATPase domain of HSP90 chaperone/DNA topoisomerase II/histidine kinase"/>
    <property type="match status" value="1"/>
</dbReference>
<evidence type="ECO:0000256" key="3">
    <source>
        <dbReference type="ARBA" id="ARBA00012438"/>
    </source>
</evidence>
<keyword evidence="16" id="KW-1185">Reference proteome</keyword>
<evidence type="ECO:0000256" key="7">
    <source>
        <dbReference type="ARBA" id="ARBA00023012"/>
    </source>
</evidence>
<dbReference type="CDD" id="cd00130">
    <property type="entry name" value="PAS"/>
    <property type="match status" value="3"/>
</dbReference>
<dbReference type="RefSeq" id="WP_275681107.1">
    <property type="nucleotide sequence ID" value="NZ_JAJLJH010000001.1"/>
</dbReference>
<keyword evidence="6" id="KW-0418">Kinase</keyword>
<dbReference type="InterPro" id="IPR000700">
    <property type="entry name" value="PAS-assoc_C"/>
</dbReference>
<dbReference type="GO" id="GO:0000155">
    <property type="term" value="F:phosphorelay sensor kinase activity"/>
    <property type="evidence" value="ECO:0007669"/>
    <property type="project" value="InterPro"/>
</dbReference>
<organism evidence="15 16">
    <name type="scientific">Scleromatobacter humisilvae</name>
    <dbReference type="NCBI Taxonomy" id="2897159"/>
    <lineage>
        <taxon>Bacteria</taxon>
        <taxon>Pseudomonadati</taxon>
        <taxon>Pseudomonadota</taxon>
        <taxon>Betaproteobacteria</taxon>
        <taxon>Burkholderiales</taxon>
        <taxon>Sphaerotilaceae</taxon>
        <taxon>Scleromatobacter</taxon>
    </lineage>
</organism>
<evidence type="ECO:0000256" key="8">
    <source>
        <dbReference type="ARBA" id="ARBA00023136"/>
    </source>
</evidence>
<feature type="coiled-coil region" evidence="10">
    <location>
        <begin position="14"/>
        <end position="41"/>
    </location>
</feature>
<evidence type="ECO:0000256" key="5">
    <source>
        <dbReference type="ARBA" id="ARBA00022679"/>
    </source>
</evidence>
<dbReference type="Gene3D" id="3.30.565.10">
    <property type="entry name" value="Histidine kinase-like ATPase, C-terminal domain"/>
    <property type="match status" value="1"/>
</dbReference>
<feature type="domain" description="Histidine kinase" evidence="11">
    <location>
        <begin position="473"/>
        <end position="691"/>
    </location>
</feature>
<dbReference type="InterPro" id="IPR036890">
    <property type="entry name" value="HATPase_C_sf"/>
</dbReference>
<keyword evidence="10" id="KW-0175">Coiled coil</keyword>
<evidence type="ECO:0000256" key="9">
    <source>
        <dbReference type="PROSITE-ProRule" id="PRU00169"/>
    </source>
</evidence>
<evidence type="ECO:0000313" key="15">
    <source>
        <dbReference type="EMBL" id="MCK9685094.1"/>
    </source>
</evidence>
<dbReference type="SMART" id="SM00387">
    <property type="entry name" value="HATPase_c"/>
    <property type="match status" value="1"/>
</dbReference>
<dbReference type="Pfam" id="PF08447">
    <property type="entry name" value="PAS_3"/>
    <property type="match status" value="1"/>
</dbReference>
<sequence length="832" mass="92179">MSKDQFERDTATGGDAADDELARLRRANVELETRLGEAEDTLAAIRNGDVDALIVGEDIYTLDSAQAATNAMRKDVLAQMQDAVLAFDVDDHVIYMNPAAESQYGCSATEMLGRERGELFRERWPDAERAMHARESLRSTGSYRAESVHVRRDGHEMHVECTVSLLEDGAREPLGTMSVIRNIDERAQSQATLALAAAALAQRERQFATLVENSPDIFSRFDRDLRHLYVSPVVERYTGVPAAAYLGRSAAEMGMMPDVQSEWERAVRRVFETGAVGAIKFRFSGVGGQAWMFSSRLIPEFADDGEVESVLSIASNITEQEMIDAALRESKARLEFTLAAAHVGEWEIDVDSGESRHSDLYDRCFGYAAPVPGWNLETLYAHLHADDRERVRALVTRAFATRTDLAFEARVVWPDASEHWIDVHGSPYVSARASERESPRLRFLGIIADITLRKHTEATLHDADLRKDEFLATLAHELRNPLAPIRNAVQIMQLSRDETMHGKARKIIERQLRQMVHLVDDLLDVSRISQGKVELRREQVDVADAVSAAIETSRPLIDAGRHHLTTRLAPPRALMVDADTTRLSQIVANLLNNAAKYTPEGGHIQVLAERDGDDAVISVQDSGIGLSADMLPRVFDLFTQADRSRERAQGGLGIGLALVKRLVEMHGGAVHATSDGPDRGCRFVVRLPLIRVPARAPRLDAGHELIAQDTDGLRVLVVDDNVDSAESLSQVMQILGYPVAVGHDGVEAVEMATNWRPAVALLDIGMPRMNGLEAARAIRALPEGDRPWLIALSGWGQSEDRRKSREAGFDHHFVKPVDVEALIELIRKLPKR</sequence>
<evidence type="ECO:0000259" key="11">
    <source>
        <dbReference type="PROSITE" id="PS50109"/>
    </source>
</evidence>
<dbReference type="Gene3D" id="3.40.50.2300">
    <property type="match status" value="1"/>
</dbReference>
<dbReference type="InterPro" id="IPR000014">
    <property type="entry name" value="PAS"/>
</dbReference>
<dbReference type="Pfam" id="PF00512">
    <property type="entry name" value="HisKA"/>
    <property type="match status" value="1"/>
</dbReference>
<feature type="domain" description="Response regulatory" evidence="12">
    <location>
        <begin position="714"/>
        <end position="830"/>
    </location>
</feature>
<dbReference type="Gene3D" id="1.10.287.130">
    <property type="match status" value="1"/>
</dbReference>
<dbReference type="CDD" id="cd00082">
    <property type="entry name" value="HisKA"/>
    <property type="match status" value="1"/>
</dbReference>
<keyword evidence="4 9" id="KW-0597">Phosphoprotein</keyword>
<keyword evidence="8" id="KW-0472">Membrane</keyword>
<dbReference type="PANTHER" id="PTHR43547:SF2">
    <property type="entry name" value="HYBRID SIGNAL TRANSDUCTION HISTIDINE KINASE C"/>
    <property type="match status" value="1"/>
</dbReference>
<dbReference type="InterPro" id="IPR035965">
    <property type="entry name" value="PAS-like_dom_sf"/>
</dbReference>
<dbReference type="InterPro" id="IPR001789">
    <property type="entry name" value="Sig_transdc_resp-reg_receiver"/>
</dbReference>
<dbReference type="InterPro" id="IPR036097">
    <property type="entry name" value="HisK_dim/P_sf"/>
</dbReference>
<dbReference type="FunFam" id="1.10.287.130:FF:000001">
    <property type="entry name" value="Two-component sensor histidine kinase"/>
    <property type="match status" value="1"/>
</dbReference>
<dbReference type="PROSITE" id="PS50110">
    <property type="entry name" value="RESPONSE_REGULATORY"/>
    <property type="match status" value="1"/>
</dbReference>
<evidence type="ECO:0000259" key="13">
    <source>
        <dbReference type="PROSITE" id="PS50112"/>
    </source>
</evidence>
<proteinExistence type="predicted"/>
<feature type="modified residue" description="4-aspartylphosphate" evidence="9">
    <location>
        <position position="763"/>
    </location>
</feature>
<dbReference type="Proteomes" id="UP001139353">
    <property type="component" value="Unassembled WGS sequence"/>
</dbReference>
<dbReference type="AlphaFoldDB" id="A0A9X1YEZ0"/>
<reference evidence="15" key="1">
    <citation type="submission" date="2021-11" db="EMBL/GenBank/DDBJ databases">
        <title>BS-T2-15 a new species belonging to the Comamonadaceae family isolated from the soil of a French oak forest.</title>
        <authorList>
            <person name="Mieszkin S."/>
            <person name="Alain K."/>
        </authorList>
    </citation>
    <scope>NUCLEOTIDE SEQUENCE</scope>
    <source>
        <strain evidence="15">BS-T2-15</strain>
    </source>
</reference>
<evidence type="ECO:0000256" key="4">
    <source>
        <dbReference type="ARBA" id="ARBA00022553"/>
    </source>
</evidence>
<dbReference type="SUPFAM" id="SSF52172">
    <property type="entry name" value="CheY-like"/>
    <property type="match status" value="1"/>
</dbReference>
<dbReference type="Pfam" id="PF08448">
    <property type="entry name" value="PAS_4"/>
    <property type="match status" value="2"/>
</dbReference>
<dbReference type="SMART" id="SM00091">
    <property type="entry name" value="PAS"/>
    <property type="match status" value="3"/>
</dbReference>
<dbReference type="PROSITE" id="PS50113">
    <property type="entry name" value="PAC"/>
    <property type="match status" value="2"/>
</dbReference>
<comment type="subcellular location">
    <subcellularLocation>
        <location evidence="2">Cell inner membrane</location>
        <topology evidence="2">Multi-pass membrane protein</topology>
    </subcellularLocation>
</comment>
<feature type="domain" description="PAC" evidence="14">
    <location>
        <begin position="405"/>
        <end position="462"/>
    </location>
</feature>
<protein>
    <recommendedName>
        <fullName evidence="3">histidine kinase</fullName>
        <ecNumber evidence="3">2.7.13.3</ecNumber>
    </recommendedName>
</protein>
<dbReference type="PRINTS" id="PR00344">
    <property type="entry name" value="BCTRLSENSOR"/>
</dbReference>
<feature type="domain" description="PAS" evidence="13">
    <location>
        <begin position="203"/>
        <end position="274"/>
    </location>
</feature>
<keyword evidence="5" id="KW-0808">Transferase</keyword>
<evidence type="ECO:0000259" key="12">
    <source>
        <dbReference type="PROSITE" id="PS50110"/>
    </source>
</evidence>
<dbReference type="CDD" id="cd17580">
    <property type="entry name" value="REC_2_DhkD-like"/>
    <property type="match status" value="1"/>
</dbReference>
<dbReference type="PROSITE" id="PS50109">
    <property type="entry name" value="HIS_KIN"/>
    <property type="match status" value="1"/>
</dbReference>
<dbReference type="InterPro" id="IPR003661">
    <property type="entry name" value="HisK_dim/P_dom"/>
</dbReference>
<comment type="caution">
    <text evidence="15">The sequence shown here is derived from an EMBL/GenBank/DDBJ whole genome shotgun (WGS) entry which is preliminary data.</text>
</comment>
<comment type="catalytic activity">
    <reaction evidence="1">
        <text>ATP + protein L-histidine = ADP + protein N-phospho-L-histidine.</text>
        <dbReference type="EC" id="2.7.13.3"/>
    </reaction>
</comment>
<dbReference type="InterPro" id="IPR013656">
    <property type="entry name" value="PAS_4"/>
</dbReference>
<feature type="domain" description="PAS" evidence="13">
    <location>
        <begin position="69"/>
        <end position="114"/>
    </location>
</feature>
<accession>A0A9X1YEZ0</accession>
<gene>
    <name evidence="15" type="ORF">LPC04_05150</name>
</gene>
<dbReference type="Pfam" id="PF02518">
    <property type="entry name" value="HATPase_c"/>
    <property type="match status" value="1"/>
</dbReference>
<evidence type="ECO:0000256" key="10">
    <source>
        <dbReference type="SAM" id="Coils"/>
    </source>
</evidence>
<evidence type="ECO:0000256" key="2">
    <source>
        <dbReference type="ARBA" id="ARBA00004429"/>
    </source>
</evidence>
<feature type="domain" description="PAC" evidence="14">
    <location>
        <begin position="277"/>
        <end position="329"/>
    </location>
</feature>
<evidence type="ECO:0000256" key="1">
    <source>
        <dbReference type="ARBA" id="ARBA00000085"/>
    </source>
</evidence>
<dbReference type="NCBIfam" id="TIGR00229">
    <property type="entry name" value="sensory_box"/>
    <property type="match status" value="2"/>
</dbReference>
<dbReference type="FunFam" id="3.30.565.10:FF:000006">
    <property type="entry name" value="Sensor histidine kinase WalK"/>
    <property type="match status" value="1"/>
</dbReference>
<dbReference type="Pfam" id="PF00072">
    <property type="entry name" value="Response_reg"/>
    <property type="match status" value="1"/>
</dbReference>
<evidence type="ECO:0000313" key="16">
    <source>
        <dbReference type="Proteomes" id="UP001139353"/>
    </source>
</evidence>
<dbReference type="InterPro" id="IPR013655">
    <property type="entry name" value="PAS_fold_3"/>
</dbReference>
<dbReference type="SMART" id="SM00388">
    <property type="entry name" value="HisKA"/>
    <property type="match status" value="1"/>
</dbReference>